<keyword evidence="5 11" id="KW-0808">Transferase</keyword>
<feature type="transmembrane region" description="Helical" evidence="9">
    <location>
        <begin position="299"/>
        <end position="318"/>
    </location>
</feature>
<keyword evidence="6" id="KW-0418">Kinase</keyword>
<keyword evidence="9" id="KW-0472">Membrane</keyword>
<dbReference type="SMART" id="SM00388">
    <property type="entry name" value="HisKA"/>
    <property type="match status" value="1"/>
</dbReference>
<dbReference type="GO" id="GO:0005886">
    <property type="term" value="C:plasma membrane"/>
    <property type="evidence" value="ECO:0007669"/>
    <property type="project" value="TreeGrafter"/>
</dbReference>
<gene>
    <name evidence="11" type="primary">srrB</name>
    <name evidence="11" type="ORF">OXPF_25170</name>
</gene>
<evidence type="ECO:0000256" key="1">
    <source>
        <dbReference type="ARBA" id="ARBA00000085"/>
    </source>
</evidence>
<keyword evidence="9" id="KW-0812">Transmembrane</keyword>
<dbReference type="AlphaFoldDB" id="A0A0P8X0P8"/>
<protein>
    <recommendedName>
        <fullName evidence="3">histidine kinase</fullName>
        <ecNumber evidence="3">2.7.13.3</ecNumber>
    </recommendedName>
</protein>
<dbReference type="Pfam" id="PF02518">
    <property type="entry name" value="HATPase_c"/>
    <property type="match status" value="1"/>
</dbReference>
<feature type="domain" description="Histidine kinase" evidence="10">
    <location>
        <begin position="444"/>
        <end position="659"/>
    </location>
</feature>
<dbReference type="PANTHER" id="PTHR45453">
    <property type="entry name" value="PHOSPHATE REGULON SENSOR PROTEIN PHOR"/>
    <property type="match status" value="1"/>
</dbReference>
<keyword evidence="9" id="KW-1133">Transmembrane helix</keyword>
<accession>A0A0P8X0P8</accession>
<dbReference type="InterPro" id="IPR050351">
    <property type="entry name" value="BphY/WalK/GraS-like"/>
</dbReference>
<evidence type="ECO:0000256" key="3">
    <source>
        <dbReference type="ARBA" id="ARBA00012438"/>
    </source>
</evidence>
<evidence type="ECO:0000256" key="9">
    <source>
        <dbReference type="SAM" id="Phobius"/>
    </source>
</evidence>
<evidence type="ECO:0000256" key="4">
    <source>
        <dbReference type="ARBA" id="ARBA00022553"/>
    </source>
</evidence>
<dbReference type="InterPro" id="IPR036890">
    <property type="entry name" value="HATPase_C_sf"/>
</dbReference>
<comment type="caution">
    <text evidence="11">The sequence shown here is derived from an EMBL/GenBank/DDBJ whole genome shotgun (WGS) entry which is preliminary data.</text>
</comment>
<dbReference type="Gene3D" id="3.30.565.10">
    <property type="entry name" value="Histidine kinase-like ATPase, C-terminal domain"/>
    <property type="match status" value="1"/>
</dbReference>
<keyword evidence="7" id="KW-0902">Two-component regulatory system</keyword>
<dbReference type="OrthoDB" id="9813151at2"/>
<evidence type="ECO:0000313" key="12">
    <source>
        <dbReference type="Proteomes" id="UP000050326"/>
    </source>
</evidence>
<reference evidence="11 12" key="1">
    <citation type="submission" date="2015-09" db="EMBL/GenBank/DDBJ databases">
        <title>Genome sequence of Oxobacter pfennigii DSM 3222.</title>
        <authorList>
            <person name="Poehlein A."/>
            <person name="Bengelsdorf F.R."/>
            <person name="Schiel-Bengelsdorf B."/>
            <person name="Duerre P."/>
            <person name="Daniel R."/>
        </authorList>
    </citation>
    <scope>NUCLEOTIDE SEQUENCE [LARGE SCALE GENOMIC DNA]</scope>
    <source>
        <strain evidence="11 12">DSM 3222</strain>
    </source>
</reference>
<feature type="transmembrane region" description="Helical" evidence="9">
    <location>
        <begin position="275"/>
        <end position="293"/>
    </location>
</feature>
<dbReference type="InterPro" id="IPR004358">
    <property type="entry name" value="Sig_transdc_His_kin-like_C"/>
</dbReference>
<comment type="subcellular location">
    <subcellularLocation>
        <location evidence="2">Membrane</location>
    </subcellularLocation>
</comment>
<dbReference type="EMBL" id="LKET01000032">
    <property type="protein sequence ID" value="KPU44347.1"/>
    <property type="molecule type" value="Genomic_DNA"/>
</dbReference>
<dbReference type="Gene3D" id="1.10.287.130">
    <property type="match status" value="1"/>
</dbReference>
<feature type="transmembrane region" description="Helical" evidence="9">
    <location>
        <begin position="243"/>
        <end position="263"/>
    </location>
</feature>
<name>A0A0P8X0P8_9CLOT</name>
<dbReference type="InterPro" id="IPR005467">
    <property type="entry name" value="His_kinase_dom"/>
</dbReference>
<dbReference type="PANTHER" id="PTHR45453:SF1">
    <property type="entry name" value="PHOSPHATE REGULON SENSOR PROTEIN PHOR"/>
    <property type="match status" value="1"/>
</dbReference>
<dbReference type="EC" id="2.7.13.3" evidence="3"/>
<dbReference type="STRING" id="36849.OXPF_25170"/>
<dbReference type="Proteomes" id="UP000050326">
    <property type="component" value="Unassembled WGS sequence"/>
</dbReference>
<evidence type="ECO:0000313" key="11">
    <source>
        <dbReference type="EMBL" id="KPU44347.1"/>
    </source>
</evidence>
<dbReference type="PROSITE" id="PS50109">
    <property type="entry name" value="HIS_KIN"/>
    <property type="match status" value="1"/>
</dbReference>
<dbReference type="Pfam" id="PF00512">
    <property type="entry name" value="HisKA"/>
    <property type="match status" value="1"/>
</dbReference>
<dbReference type="CDD" id="cd00082">
    <property type="entry name" value="HisKA"/>
    <property type="match status" value="1"/>
</dbReference>
<feature type="transmembrane region" description="Helical" evidence="9">
    <location>
        <begin position="330"/>
        <end position="348"/>
    </location>
</feature>
<dbReference type="SUPFAM" id="SSF47384">
    <property type="entry name" value="Homodimeric domain of signal transducing histidine kinase"/>
    <property type="match status" value="1"/>
</dbReference>
<feature type="coiled-coil region" evidence="8">
    <location>
        <begin position="392"/>
        <end position="423"/>
    </location>
</feature>
<sequence>MKKKYWGGILVLILLCPLSIWILAQINSNMPAVIAHQGVAYVDDSVMSQGLSMLGGQWEQFNGVQDPQELESFQPFYGKPLQYAGRLADTTLRISITIDTKEPLYLLFPLPDGMDLYLNGVEMYPEGITTQDMIPLPNGQTELILSYEEGNNYPRWDFHGPLIGTGAQLERLIRIWMAMDLFAIGFYLCLLIHVIVLYLQKRSEKYLLSISAMTICLLIHNFFSSRFSSLSYIFNLDISRPIISYLFLPLERLLYFETCCQLIPNILSRKAHKSIRFLLTGYIFFYVAAQIFVSFKFLGVVTEALSMMIFGAQGWLLFQGFGNKVRGAGTILTGYILYFSISIIFFQGIRYGILPFGSADIFAHPRQYSVMIYLLTISIVIHDLFALKFKEAEELTVTLKQFNNNLETMVDEKTQEIQTSNEKLTIAYQKLTDMDKKKVILLANVFHNLRSPISVLIGFLDMMEAALKKDADKAAEFIPRMRQKCEYLGRLSEELFLISRLEDDKVDFNKKSEDLSIVVGQTINSFRNAIDNMKINLTYTSKPAFCHIDVFRMQQVVENLLDNAVRYCNHGGDITISVSQPGQHVIFSIANTGKGINEEEQKHIFERYYMNRIANQNQGSTGLGLYLSNEIVLRHQGALTVKSVPNELTTFTVTLPAINSQAYLSEKHIIPPSSCMH</sequence>
<organism evidence="11 12">
    <name type="scientific">Oxobacter pfennigii</name>
    <dbReference type="NCBI Taxonomy" id="36849"/>
    <lineage>
        <taxon>Bacteria</taxon>
        <taxon>Bacillati</taxon>
        <taxon>Bacillota</taxon>
        <taxon>Clostridia</taxon>
        <taxon>Eubacteriales</taxon>
        <taxon>Clostridiaceae</taxon>
        <taxon>Oxobacter</taxon>
    </lineage>
</organism>
<dbReference type="SUPFAM" id="SSF55874">
    <property type="entry name" value="ATPase domain of HSP90 chaperone/DNA topoisomerase II/histidine kinase"/>
    <property type="match status" value="1"/>
</dbReference>
<feature type="transmembrane region" description="Helical" evidence="9">
    <location>
        <begin position="175"/>
        <end position="199"/>
    </location>
</feature>
<dbReference type="InterPro" id="IPR036097">
    <property type="entry name" value="HisK_dim/P_sf"/>
</dbReference>
<comment type="catalytic activity">
    <reaction evidence="1">
        <text>ATP + protein L-histidine = ADP + protein N-phospho-L-histidine.</text>
        <dbReference type="EC" id="2.7.13.3"/>
    </reaction>
</comment>
<evidence type="ECO:0000259" key="10">
    <source>
        <dbReference type="PROSITE" id="PS50109"/>
    </source>
</evidence>
<evidence type="ECO:0000256" key="8">
    <source>
        <dbReference type="SAM" id="Coils"/>
    </source>
</evidence>
<dbReference type="InterPro" id="IPR003594">
    <property type="entry name" value="HATPase_dom"/>
</dbReference>
<proteinExistence type="predicted"/>
<evidence type="ECO:0000256" key="2">
    <source>
        <dbReference type="ARBA" id="ARBA00004370"/>
    </source>
</evidence>
<dbReference type="GO" id="GO:0016036">
    <property type="term" value="P:cellular response to phosphate starvation"/>
    <property type="evidence" value="ECO:0007669"/>
    <property type="project" value="TreeGrafter"/>
</dbReference>
<keyword evidence="12" id="KW-1185">Reference proteome</keyword>
<dbReference type="FunFam" id="3.30.565.10:FF:000006">
    <property type="entry name" value="Sensor histidine kinase WalK"/>
    <property type="match status" value="1"/>
</dbReference>
<dbReference type="PRINTS" id="PR00344">
    <property type="entry name" value="BCTRLSENSOR"/>
</dbReference>
<dbReference type="RefSeq" id="WP_054875527.1">
    <property type="nucleotide sequence ID" value="NZ_LKET01000032.1"/>
</dbReference>
<evidence type="ECO:0000256" key="7">
    <source>
        <dbReference type="ARBA" id="ARBA00023012"/>
    </source>
</evidence>
<dbReference type="GO" id="GO:0004721">
    <property type="term" value="F:phosphoprotein phosphatase activity"/>
    <property type="evidence" value="ECO:0007669"/>
    <property type="project" value="TreeGrafter"/>
</dbReference>
<dbReference type="GO" id="GO:0000155">
    <property type="term" value="F:phosphorelay sensor kinase activity"/>
    <property type="evidence" value="ECO:0007669"/>
    <property type="project" value="InterPro"/>
</dbReference>
<feature type="transmembrane region" description="Helical" evidence="9">
    <location>
        <begin position="206"/>
        <end position="223"/>
    </location>
</feature>
<keyword evidence="8" id="KW-0175">Coiled coil</keyword>
<dbReference type="SMART" id="SM00387">
    <property type="entry name" value="HATPase_c"/>
    <property type="match status" value="1"/>
</dbReference>
<evidence type="ECO:0000256" key="6">
    <source>
        <dbReference type="ARBA" id="ARBA00022777"/>
    </source>
</evidence>
<feature type="transmembrane region" description="Helical" evidence="9">
    <location>
        <begin position="368"/>
        <end position="387"/>
    </location>
</feature>
<dbReference type="InterPro" id="IPR003661">
    <property type="entry name" value="HisK_dim/P_dom"/>
</dbReference>
<keyword evidence="4" id="KW-0597">Phosphoprotein</keyword>
<evidence type="ECO:0000256" key="5">
    <source>
        <dbReference type="ARBA" id="ARBA00022679"/>
    </source>
</evidence>